<dbReference type="AlphaFoldDB" id="A0A2M9HGD9"/>
<dbReference type="InterPro" id="IPR036663">
    <property type="entry name" value="Fumarylacetoacetase_C_sf"/>
</dbReference>
<evidence type="ECO:0000313" key="1">
    <source>
        <dbReference type="EMBL" id="PJM75894.1"/>
    </source>
</evidence>
<dbReference type="EMBL" id="PEBK01000002">
    <property type="protein sequence ID" value="PJM75894.1"/>
    <property type="molecule type" value="Genomic_DNA"/>
</dbReference>
<dbReference type="Proteomes" id="UP000231451">
    <property type="component" value="Unassembled WGS sequence"/>
</dbReference>
<keyword evidence="2" id="KW-1185">Reference proteome</keyword>
<proteinExistence type="predicted"/>
<organism evidence="1 2">
    <name type="scientific">Bifidobacterium simiarum</name>
    <dbReference type="NCBI Taxonomy" id="2045441"/>
    <lineage>
        <taxon>Bacteria</taxon>
        <taxon>Bacillati</taxon>
        <taxon>Actinomycetota</taxon>
        <taxon>Actinomycetes</taxon>
        <taxon>Bifidobacteriales</taxon>
        <taxon>Bifidobacteriaceae</taxon>
        <taxon>Bifidobacterium</taxon>
    </lineage>
</organism>
<reference evidence="1 2" key="1">
    <citation type="submission" date="2017-10" db="EMBL/GenBank/DDBJ databases">
        <title>Draft genome sequences of strains TRE 1, TRE 9, TRE H and TRI 7, isolated from tamarins, belonging to four potential novel Bifidobacterium species.</title>
        <authorList>
            <person name="Mattarelli P."/>
            <person name="Modesto M."/>
            <person name="Puglisi E."/>
            <person name="Morelli L."/>
            <person name="Spezio C."/>
            <person name="Bonetti A."/>
            <person name="Sandri C."/>
        </authorList>
    </citation>
    <scope>NUCLEOTIDE SEQUENCE [LARGE SCALE GENOMIC DNA]</scope>
    <source>
        <strain evidence="2">TRI7</strain>
    </source>
</reference>
<evidence type="ECO:0000313" key="2">
    <source>
        <dbReference type="Proteomes" id="UP000231451"/>
    </source>
</evidence>
<sequence>MSADAKQQWIDEAGVYGLGKSYSADGYDGGTSLLPYFYRGTARRLVGEHDDLLVDTVAREPESVIRFSEEFELVSLLRRNGDHWEINGYTFGNDISDLGLVKENGALVQLSKRIDASIARDWWAADALPSSIPIHVDLLDGETVQAQYDAALGTDYLKFTVDELLSFADQWKGTEAYDRLIVYTGAPRGFAWHDRRLALGQTLRLTIDGETILSNTLTARN</sequence>
<dbReference type="SUPFAM" id="SSF56529">
    <property type="entry name" value="FAH"/>
    <property type="match status" value="1"/>
</dbReference>
<gene>
    <name evidence="1" type="ORF">CSQ87_03275</name>
</gene>
<protein>
    <submittedName>
        <fullName evidence="1">Uncharacterized protein</fullName>
    </submittedName>
</protein>
<dbReference type="GO" id="GO:0003824">
    <property type="term" value="F:catalytic activity"/>
    <property type="evidence" value="ECO:0007669"/>
    <property type="project" value="InterPro"/>
</dbReference>
<comment type="caution">
    <text evidence="1">The sequence shown here is derived from an EMBL/GenBank/DDBJ whole genome shotgun (WGS) entry which is preliminary data.</text>
</comment>
<name>A0A2M9HGD9_9BIFI</name>
<dbReference type="Gene3D" id="3.90.850.10">
    <property type="entry name" value="Fumarylacetoacetase-like, C-terminal domain"/>
    <property type="match status" value="1"/>
</dbReference>
<accession>A0A2M9HGD9</accession>